<proteinExistence type="predicted"/>
<accession>T0GQK3</accession>
<reference evidence="1 2" key="1">
    <citation type="journal article" date="2013" name="Genome Announc.">
        <title>Draft Genome Sequence of a Hexachlorocyclohexane-Degrading Bacterium, Sphingobium baderi Strain LL03T.</title>
        <authorList>
            <person name="Kaur J."/>
            <person name="Verma H."/>
            <person name="Tripathi C."/>
            <person name="Khurana J.P."/>
            <person name="Lal R."/>
        </authorList>
    </citation>
    <scope>NUCLEOTIDE SEQUENCE [LARGE SCALE GENOMIC DNA]</scope>
    <source>
        <strain evidence="1 2">LL03</strain>
    </source>
</reference>
<dbReference type="AlphaFoldDB" id="T0GQK3"/>
<dbReference type="Proteomes" id="UP000015524">
    <property type="component" value="Unassembled WGS sequence"/>
</dbReference>
<evidence type="ECO:0000313" key="1">
    <source>
        <dbReference type="EMBL" id="EQB06211.1"/>
    </source>
</evidence>
<evidence type="ECO:0000313" key="2">
    <source>
        <dbReference type="Proteomes" id="UP000015524"/>
    </source>
</evidence>
<name>T0GQK3_9SPHN</name>
<dbReference type="EMBL" id="ATIB01000017">
    <property type="protein sequence ID" value="EQB06211.1"/>
    <property type="molecule type" value="Genomic_DNA"/>
</dbReference>
<gene>
    <name evidence="1" type="ORF">L485_00860</name>
</gene>
<organism evidence="1 2">
    <name type="scientific">Sphingobium baderi LL03</name>
    <dbReference type="NCBI Taxonomy" id="1114964"/>
    <lineage>
        <taxon>Bacteria</taxon>
        <taxon>Pseudomonadati</taxon>
        <taxon>Pseudomonadota</taxon>
        <taxon>Alphaproteobacteria</taxon>
        <taxon>Sphingomonadales</taxon>
        <taxon>Sphingomonadaceae</taxon>
        <taxon>Sphingobium</taxon>
    </lineage>
</organism>
<keyword evidence="2" id="KW-1185">Reference proteome</keyword>
<comment type="caution">
    <text evidence="1">The sequence shown here is derived from an EMBL/GenBank/DDBJ whole genome shotgun (WGS) entry which is preliminary data.</text>
</comment>
<protein>
    <submittedName>
        <fullName evidence="1">Uncharacterized protein</fullName>
    </submittedName>
</protein>
<sequence>MGHLDHMTFPGVGAHKLDFPRCHCGDCINAMLICIARLIEILEQRIFTPFLFLCAEPLA</sequence>